<dbReference type="Proteomes" id="UP000199028">
    <property type="component" value="Unassembled WGS sequence"/>
</dbReference>
<name>A0A1H9EUP1_9PSEU</name>
<dbReference type="OrthoDB" id="3693098at2"/>
<reference evidence="2" key="1">
    <citation type="submission" date="2016-10" db="EMBL/GenBank/DDBJ databases">
        <authorList>
            <person name="Varghese N."/>
            <person name="Submissions S."/>
        </authorList>
    </citation>
    <scope>NUCLEOTIDE SEQUENCE [LARGE SCALE GENOMIC DNA]</scope>
    <source>
        <strain evidence="2">CGMCC 4.578</strain>
    </source>
</reference>
<protein>
    <submittedName>
        <fullName evidence="1">Uncharacterized protein</fullName>
    </submittedName>
</protein>
<organism evidence="1 2">
    <name type="scientific">Lentzea flaviverrucosa</name>
    <dbReference type="NCBI Taxonomy" id="200379"/>
    <lineage>
        <taxon>Bacteria</taxon>
        <taxon>Bacillati</taxon>
        <taxon>Actinomycetota</taxon>
        <taxon>Actinomycetes</taxon>
        <taxon>Pseudonocardiales</taxon>
        <taxon>Pseudonocardiaceae</taxon>
        <taxon>Lentzea</taxon>
    </lineage>
</organism>
<proteinExistence type="predicted"/>
<dbReference type="EMBL" id="FOFT01000002">
    <property type="protein sequence ID" value="SEQ29440.1"/>
    <property type="molecule type" value="Genomic_DNA"/>
</dbReference>
<evidence type="ECO:0000313" key="2">
    <source>
        <dbReference type="Proteomes" id="UP000199028"/>
    </source>
</evidence>
<dbReference type="AlphaFoldDB" id="A0A1H9EUP1"/>
<sequence>MTLIVPGSSEAAAVELFPLLRPLLDLKLAAWTFLPFRPEDEYLDGFRQWPGPWTDSIRFRDESDVLAIRTDPDNRITWERSDSLAVIVGELMLLPHPGERLAPRLAKGRGPR</sequence>
<keyword evidence="2" id="KW-1185">Reference proteome</keyword>
<accession>A0A1H9EUP1</accession>
<gene>
    <name evidence="1" type="ORF">SAMN05216195_10277</name>
</gene>
<dbReference type="RefSeq" id="WP_090063710.1">
    <property type="nucleotide sequence ID" value="NZ_FOFT01000002.1"/>
</dbReference>
<evidence type="ECO:0000313" key="1">
    <source>
        <dbReference type="EMBL" id="SEQ29440.1"/>
    </source>
</evidence>